<gene>
    <name evidence="8" type="ORF">CIAN88_15810</name>
</gene>
<dbReference type="Pfam" id="PF02588">
    <property type="entry name" value="YitT_membrane"/>
    <property type="match status" value="1"/>
</dbReference>
<accession>A0A099I2S5</accession>
<evidence type="ECO:0000313" key="9">
    <source>
        <dbReference type="Proteomes" id="UP000030008"/>
    </source>
</evidence>
<keyword evidence="4 6" id="KW-1133">Transmembrane helix</keyword>
<dbReference type="InterPro" id="IPR019264">
    <property type="entry name" value="DUF2179"/>
</dbReference>
<dbReference type="AlphaFoldDB" id="A0A099I2S5"/>
<keyword evidence="5 6" id="KW-0472">Membrane</keyword>
<dbReference type="Gene3D" id="3.30.70.120">
    <property type="match status" value="1"/>
</dbReference>
<dbReference type="InterPro" id="IPR003740">
    <property type="entry name" value="YitT"/>
</dbReference>
<dbReference type="Pfam" id="PF10035">
    <property type="entry name" value="DUF2179"/>
    <property type="match status" value="1"/>
</dbReference>
<feature type="domain" description="DUF2179" evidence="7">
    <location>
        <begin position="223"/>
        <end position="277"/>
    </location>
</feature>
<feature type="transmembrane region" description="Helical" evidence="6">
    <location>
        <begin position="50"/>
        <end position="75"/>
    </location>
</feature>
<keyword evidence="2" id="KW-1003">Cell membrane</keyword>
<dbReference type="PANTHER" id="PTHR33545:SF5">
    <property type="entry name" value="UPF0750 MEMBRANE PROTEIN YITT"/>
    <property type="match status" value="1"/>
</dbReference>
<feature type="transmembrane region" description="Helical" evidence="6">
    <location>
        <begin position="112"/>
        <end position="130"/>
    </location>
</feature>
<dbReference type="PIRSF" id="PIRSF006483">
    <property type="entry name" value="Membrane_protein_YitT"/>
    <property type="match status" value="1"/>
</dbReference>
<evidence type="ECO:0000256" key="2">
    <source>
        <dbReference type="ARBA" id="ARBA00022475"/>
    </source>
</evidence>
<feature type="transmembrane region" description="Helical" evidence="6">
    <location>
        <begin position="7"/>
        <end position="30"/>
    </location>
</feature>
<dbReference type="InterPro" id="IPR015867">
    <property type="entry name" value="N-reg_PII/ATP_PRibTrfase_C"/>
</dbReference>
<sequence length="290" mass="32331">MKTAQDWLYCISGALLFSFSMNVFLVPLHIYSAGFLGIAQLLRDLLLHILPYRLSFDIAGIINLILNIFMIILAARVLAKTFAVHTAIVILFESLFLSLIPVPKAPLVEDVFISVLLGSFLCAYGTRLFFKGRGSGGGIDIIGLYLTKTGKGSVGSIYLLVNTMIYLLCFLIYDSQVALYSIVHSCILSFVLDRIHEDNAESAALIITENHELKQQLILDVGRGVTVWDGTGGYSGRRKEVMMVAITRGQYGHLKKQVQGSDEQAFVIFFDHVRISGYFPKLINEKRKNR</sequence>
<feature type="transmembrane region" description="Helical" evidence="6">
    <location>
        <begin position="82"/>
        <end position="100"/>
    </location>
</feature>
<dbReference type="PANTHER" id="PTHR33545">
    <property type="entry name" value="UPF0750 MEMBRANE PROTEIN YITT-RELATED"/>
    <property type="match status" value="1"/>
</dbReference>
<evidence type="ECO:0000256" key="6">
    <source>
        <dbReference type="SAM" id="Phobius"/>
    </source>
</evidence>
<organism evidence="8 9">
    <name type="scientific">Clostridium innocuum</name>
    <dbReference type="NCBI Taxonomy" id="1522"/>
    <lineage>
        <taxon>Bacteria</taxon>
        <taxon>Bacillati</taxon>
        <taxon>Bacillota</taxon>
        <taxon>Clostridia</taxon>
        <taxon>Eubacteriales</taxon>
        <taxon>Clostridiaceae</taxon>
        <taxon>Clostridium</taxon>
    </lineage>
</organism>
<evidence type="ECO:0000256" key="1">
    <source>
        <dbReference type="ARBA" id="ARBA00004651"/>
    </source>
</evidence>
<comment type="subcellular location">
    <subcellularLocation>
        <location evidence="1">Cell membrane</location>
        <topology evidence="1">Multi-pass membrane protein</topology>
    </subcellularLocation>
</comment>
<evidence type="ECO:0000313" key="8">
    <source>
        <dbReference type="EMBL" id="KGJ52274.1"/>
    </source>
</evidence>
<feature type="transmembrane region" description="Helical" evidence="6">
    <location>
        <begin position="151"/>
        <end position="173"/>
    </location>
</feature>
<keyword evidence="3 6" id="KW-0812">Transmembrane</keyword>
<comment type="caution">
    <text evidence="8">The sequence shown here is derived from an EMBL/GenBank/DDBJ whole genome shotgun (WGS) entry which is preliminary data.</text>
</comment>
<name>A0A099I2S5_CLOIN</name>
<dbReference type="CDD" id="cd16380">
    <property type="entry name" value="YitT_C"/>
    <property type="match status" value="1"/>
</dbReference>
<evidence type="ECO:0000259" key="7">
    <source>
        <dbReference type="Pfam" id="PF10035"/>
    </source>
</evidence>
<dbReference type="InterPro" id="IPR051461">
    <property type="entry name" value="UPF0750_membrane"/>
</dbReference>
<evidence type="ECO:0000256" key="4">
    <source>
        <dbReference type="ARBA" id="ARBA00022989"/>
    </source>
</evidence>
<dbReference type="Proteomes" id="UP000030008">
    <property type="component" value="Unassembled WGS sequence"/>
</dbReference>
<proteinExistence type="predicted"/>
<evidence type="ECO:0000256" key="3">
    <source>
        <dbReference type="ARBA" id="ARBA00022692"/>
    </source>
</evidence>
<evidence type="ECO:0000256" key="5">
    <source>
        <dbReference type="ARBA" id="ARBA00023136"/>
    </source>
</evidence>
<dbReference type="EMBL" id="JQIF01000076">
    <property type="protein sequence ID" value="KGJ52274.1"/>
    <property type="molecule type" value="Genomic_DNA"/>
</dbReference>
<dbReference type="RefSeq" id="WP_044906566.1">
    <property type="nucleotide sequence ID" value="NZ_JQIF01000076.1"/>
</dbReference>
<reference evidence="8 9" key="1">
    <citation type="submission" date="2014-08" db="EMBL/GenBank/DDBJ databases">
        <title>Clostridium innocuum, an unnegligible vancomycin-resistant pathogen causing extra-intestinal infections.</title>
        <authorList>
            <person name="Feng Y."/>
            <person name="Chiu C.-H."/>
        </authorList>
    </citation>
    <scope>NUCLEOTIDE SEQUENCE [LARGE SCALE GENOMIC DNA]</scope>
    <source>
        <strain evidence="8 9">AN88</strain>
    </source>
</reference>
<protein>
    <submittedName>
        <fullName evidence="8">Membrane protein</fullName>
    </submittedName>
</protein>
<dbReference type="GO" id="GO:0005886">
    <property type="term" value="C:plasma membrane"/>
    <property type="evidence" value="ECO:0007669"/>
    <property type="project" value="UniProtKB-SubCell"/>
</dbReference>